<dbReference type="EMBL" id="JACAZH010000003">
    <property type="protein sequence ID" value="KAF7373426.1"/>
    <property type="molecule type" value="Genomic_DNA"/>
</dbReference>
<name>A0A8H6ZAP0_9AGAR</name>
<evidence type="ECO:0000313" key="1">
    <source>
        <dbReference type="EMBL" id="KAF7373426.1"/>
    </source>
</evidence>
<protein>
    <submittedName>
        <fullName evidence="1">Uncharacterized protein</fullName>
    </submittedName>
</protein>
<dbReference type="AlphaFoldDB" id="A0A8H6ZAP0"/>
<sequence length="219" mass="24100">MVRRQLESTVDLSKELLHSNVLRLLGISSPESSPHFIVYENVQGAECPLAMALKTDLQKSIKLGLKMVAGLSAGLNHLLVQGVFARPMGVENLDVFLDVGDRFVISVHPRFLEDGDAAECQDPESNAWIAFNTLCNKTLTSANRALHHEEIHRIPTILDDTPPKRGSENPAISLSSFGSASSFARYSRRAWCPASPRIRLAQDGPWPAVFGQYHAQDNS</sequence>
<gene>
    <name evidence="1" type="ORF">MSAN_00552200</name>
</gene>
<comment type="caution">
    <text evidence="1">The sequence shown here is derived from an EMBL/GenBank/DDBJ whole genome shotgun (WGS) entry which is preliminary data.</text>
</comment>
<proteinExistence type="predicted"/>
<keyword evidence="2" id="KW-1185">Reference proteome</keyword>
<accession>A0A8H6ZAP0</accession>
<dbReference type="OrthoDB" id="3026831at2759"/>
<evidence type="ECO:0000313" key="2">
    <source>
        <dbReference type="Proteomes" id="UP000623467"/>
    </source>
</evidence>
<reference evidence="1" key="1">
    <citation type="submission" date="2020-05" db="EMBL/GenBank/DDBJ databases">
        <title>Mycena genomes resolve the evolution of fungal bioluminescence.</title>
        <authorList>
            <person name="Tsai I.J."/>
        </authorList>
    </citation>
    <scope>NUCLEOTIDE SEQUENCE</scope>
    <source>
        <strain evidence="1">160909Yilan</strain>
    </source>
</reference>
<dbReference type="Proteomes" id="UP000623467">
    <property type="component" value="Unassembled WGS sequence"/>
</dbReference>
<organism evidence="1 2">
    <name type="scientific">Mycena sanguinolenta</name>
    <dbReference type="NCBI Taxonomy" id="230812"/>
    <lineage>
        <taxon>Eukaryota</taxon>
        <taxon>Fungi</taxon>
        <taxon>Dikarya</taxon>
        <taxon>Basidiomycota</taxon>
        <taxon>Agaricomycotina</taxon>
        <taxon>Agaricomycetes</taxon>
        <taxon>Agaricomycetidae</taxon>
        <taxon>Agaricales</taxon>
        <taxon>Marasmiineae</taxon>
        <taxon>Mycenaceae</taxon>
        <taxon>Mycena</taxon>
    </lineage>
</organism>